<dbReference type="AlphaFoldDB" id="A0A1F6CC07"/>
<gene>
    <name evidence="1" type="ORF">A3F84_11775</name>
</gene>
<evidence type="ECO:0000313" key="2">
    <source>
        <dbReference type="Proteomes" id="UP000178606"/>
    </source>
</evidence>
<evidence type="ECO:0008006" key="3">
    <source>
        <dbReference type="Google" id="ProtNLM"/>
    </source>
</evidence>
<proteinExistence type="predicted"/>
<dbReference type="EMBL" id="MFKF01000312">
    <property type="protein sequence ID" value="OGG46482.1"/>
    <property type="molecule type" value="Genomic_DNA"/>
</dbReference>
<comment type="caution">
    <text evidence="1">The sequence shown here is derived from an EMBL/GenBank/DDBJ whole genome shotgun (WGS) entry which is preliminary data.</text>
</comment>
<dbReference type="Proteomes" id="UP000178606">
    <property type="component" value="Unassembled WGS sequence"/>
</dbReference>
<sequence>MKCYNEVDSDGDKRFGMQWGDFNDEGKDLAWNQKRIADGVARHFVLFGHSHFSERVMPDGWEGYLRRVDGLLSWCRETGIPVRTQAEWARILYDTRQDPGVNMFPGLDVDRDGDGVPDGYEISEGRLDRGDGAPEGSGVSLTVEKAGPVCRVVRLGGLEKGVNEFTIWTRGRGAVAVRFTFSEVGKSETLAFRGEGSAWTSHRGKVAVPHDASLADISIDCTGCDEGALKVSGMDLRQDSRVS</sequence>
<evidence type="ECO:0000313" key="1">
    <source>
        <dbReference type="EMBL" id="OGG46482.1"/>
    </source>
</evidence>
<organism evidence="1 2">
    <name type="scientific">Handelsmanbacteria sp. (strain RIFCSPLOWO2_12_FULL_64_10)</name>
    <dbReference type="NCBI Taxonomy" id="1817868"/>
    <lineage>
        <taxon>Bacteria</taxon>
        <taxon>Candidatus Handelsmaniibacteriota</taxon>
    </lineage>
</organism>
<reference evidence="1 2" key="1">
    <citation type="journal article" date="2016" name="Nat. Commun.">
        <title>Thousands of microbial genomes shed light on interconnected biogeochemical processes in an aquifer system.</title>
        <authorList>
            <person name="Anantharaman K."/>
            <person name="Brown C.T."/>
            <person name="Hug L.A."/>
            <person name="Sharon I."/>
            <person name="Castelle C.J."/>
            <person name="Probst A.J."/>
            <person name="Thomas B.C."/>
            <person name="Singh A."/>
            <person name="Wilkins M.J."/>
            <person name="Karaoz U."/>
            <person name="Brodie E.L."/>
            <person name="Williams K.H."/>
            <person name="Hubbard S.S."/>
            <person name="Banfield J.F."/>
        </authorList>
    </citation>
    <scope>NUCLEOTIDE SEQUENCE [LARGE SCALE GENOMIC DNA]</scope>
    <source>
        <strain evidence="2">RIFCSPLOWO2_12_FULL_64_10</strain>
    </source>
</reference>
<name>A0A1F6CC07_HANXR</name>
<protein>
    <recommendedName>
        <fullName evidence="3">CBM6 domain-containing protein</fullName>
    </recommendedName>
</protein>
<accession>A0A1F6CC07</accession>